<dbReference type="AlphaFoldDB" id="A0A7I9WH36"/>
<comment type="caution">
    <text evidence="1">The sequence shown here is derived from an EMBL/GenBank/DDBJ whole genome shotgun (WGS) entry which is preliminary data.</text>
</comment>
<reference evidence="1 2" key="1">
    <citation type="journal article" date="2019" name="Emerg. Microbes Infect.">
        <title>Comprehensive subspecies identification of 175 nontuberculous mycobacteria species based on 7547 genomic profiles.</title>
        <authorList>
            <person name="Matsumoto Y."/>
            <person name="Kinjo T."/>
            <person name="Motooka D."/>
            <person name="Nabeya D."/>
            <person name="Jung N."/>
            <person name="Uechi K."/>
            <person name="Horii T."/>
            <person name="Iida T."/>
            <person name="Fujita J."/>
            <person name="Nakamura S."/>
        </authorList>
    </citation>
    <scope>NUCLEOTIDE SEQUENCE [LARGE SCALE GENOMIC DNA]</scope>
    <source>
        <strain evidence="1 2">JCM 13392</strain>
    </source>
</reference>
<evidence type="ECO:0000313" key="1">
    <source>
        <dbReference type="EMBL" id="GFG56620.1"/>
    </source>
</evidence>
<gene>
    <name evidence="1" type="ORF">MMUR_07560</name>
</gene>
<sequence>MPLSWRACPRLSTAFNLRPFCHGDGKAGGFHTMPALRRGTPVYWTQYTGVPEEMFMAPTRPPIDRLRSLRDAAPLGADSRR</sequence>
<accession>A0A7I9WH36</accession>
<dbReference type="EMBL" id="BLKT01000003">
    <property type="protein sequence ID" value="GFG56620.1"/>
    <property type="molecule type" value="Genomic_DNA"/>
</dbReference>
<evidence type="ECO:0000313" key="2">
    <source>
        <dbReference type="Proteomes" id="UP000465241"/>
    </source>
</evidence>
<organism evidence="1 2">
    <name type="scientific">Mycolicibacterium murale</name>
    <dbReference type="NCBI Taxonomy" id="182220"/>
    <lineage>
        <taxon>Bacteria</taxon>
        <taxon>Bacillati</taxon>
        <taxon>Actinomycetota</taxon>
        <taxon>Actinomycetes</taxon>
        <taxon>Mycobacteriales</taxon>
        <taxon>Mycobacteriaceae</taxon>
        <taxon>Mycolicibacterium</taxon>
    </lineage>
</organism>
<protein>
    <submittedName>
        <fullName evidence="1">Uncharacterized protein</fullName>
    </submittedName>
</protein>
<dbReference type="Proteomes" id="UP000465241">
    <property type="component" value="Unassembled WGS sequence"/>
</dbReference>
<keyword evidence="2" id="KW-1185">Reference proteome</keyword>
<name>A0A7I9WH36_9MYCO</name>
<proteinExistence type="predicted"/>